<organism evidence="2">
    <name type="scientific">Lygus hesperus</name>
    <name type="common">Western plant bug</name>
    <dbReference type="NCBI Taxonomy" id="30085"/>
    <lineage>
        <taxon>Eukaryota</taxon>
        <taxon>Metazoa</taxon>
        <taxon>Ecdysozoa</taxon>
        <taxon>Arthropoda</taxon>
        <taxon>Hexapoda</taxon>
        <taxon>Insecta</taxon>
        <taxon>Pterygota</taxon>
        <taxon>Neoptera</taxon>
        <taxon>Paraneoptera</taxon>
        <taxon>Hemiptera</taxon>
        <taxon>Heteroptera</taxon>
        <taxon>Panheteroptera</taxon>
        <taxon>Cimicomorpha</taxon>
        <taxon>Miridae</taxon>
        <taxon>Mirini</taxon>
        <taxon>Lygus</taxon>
    </lineage>
</organism>
<feature type="compositionally biased region" description="Basic and acidic residues" evidence="1">
    <location>
        <begin position="28"/>
        <end position="37"/>
    </location>
</feature>
<evidence type="ECO:0000256" key="1">
    <source>
        <dbReference type="SAM" id="MobiDB-lite"/>
    </source>
</evidence>
<accession>A0A146L3B4</accession>
<evidence type="ECO:0000313" key="2">
    <source>
        <dbReference type="EMBL" id="JAQ01687.1"/>
    </source>
</evidence>
<protein>
    <submittedName>
        <fullName evidence="2">Uncharacterized protein</fullName>
    </submittedName>
</protein>
<proteinExistence type="predicted"/>
<feature type="non-terminal residue" evidence="2">
    <location>
        <position position="1"/>
    </location>
</feature>
<sequence>DAYRAPSNDIEEDAPERVPVDPNMYKSTNKDDYKPYAKDAYCPPIESEEEIAPEHIPVDPDMYKTTSRDNYRRYGPDAYHVNLDGNEDESVCSVVKLFARGSFTKKRAPSLYSVDTASSLSKADRAFDYSASGKCGSP</sequence>
<dbReference type="EMBL" id="GDHC01016942">
    <property type="protein sequence ID" value="JAQ01687.1"/>
    <property type="molecule type" value="Transcribed_RNA"/>
</dbReference>
<feature type="region of interest" description="Disordered" evidence="1">
    <location>
        <begin position="1"/>
        <end position="39"/>
    </location>
</feature>
<name>A0A146L3B4_LYGHE</name>
<reference evidence="2" key="1">
    <citation type="journal article" date="2016" name="Gigascience">
        <title>De novo construction of an expanded transcriptome assembly for the western tarnished plant bug, Lygus hesperus.</title>
        <authorList>
            <person name="Tassone E.E."/>
            <person name="Geib S.M."/>
            <person name="Hall B."/>
            <person name="Fabrick J.A."/>
            <person name="Brent C.S."/>
            <person name="Hull J.J."/>
        </authorList>
    </citation>
    <scope>NUCLEOTIDE SEQUENCE</scope>
</reference>
<gene>
    <name evidence="2" type="ORF">g.15163</name>
</gene>
<dbReference type="AlphaFoldDB" id="A0A146L3B4"/>